<dbReference type="Pfam" id="PF13620">
    <property type="entry name" value="CarboxypepD_reg"/>
    <property type="match status" value="1"/>
</dbReference>
<evidence type="ECO:0000313" key="8">
    <source>
        <dbReference type="Proteomes" id="UP000628669"/>
    </source>
</evidence>
<evidence type="ECO:0000259" key="6">
    <source>
        <dbReference type="Pfam" id="PF14905"/>
    </source>
</evidence>
<dbReference type="Pfam" id="PF07715">
    <property type="entry name" value="Plug"/>
    <property type="match status" value="1"/>
</dbReference>
<keyword evidence="3" id="KW-0998">Cell outer membrane</keyword>
<evidence type="ECO:0000256" key="3">
    <source>
        <dbReference type="ARBA" id="ARBA00023237"/>
    </source>
</evidence>
<reference evidence="8" key="1">
    <citation type="submission" date="2021-01" db="EMBL/GenBank/DDBJ databases">
        <title>Genome public.</title>
        <authorList>
            <person name="Liu C."/>
            <person name="Sun Q."/>
        </authorList>
    </citation>
    <scope>NUCLEOTIDE SEQUENCE [LARGE SCALE GENOMIC DNA]</scope>
    <source>
        <strain evidence="8">YIM B02567</strain>
    </source>
</reference>
<name>A0ABS1FVW0_9FLAO</name>
<sequence>MIRFKLLLISVVLFFTSLATAQVSSVTVSGIVTNTGKSALPYTNVILKSPKDNAFISGTITNEEGRYSLTEVKPGNYLVEVSISGYDTHTENLFVGSLSEFLDIPPIELGIAHSAKETKIEEVVLTGSKKNEVSNQLDKKTYSLADNISQSGGSVLQSMQNLPGITVQDGKVQLRGNDKVTVLIDGKQTALTGFGSQTGLDNIPASAIDKIEIINNPSSKYDANGNAGIINIIMKKNKQNGWNGKVGLTLGLGSLWERKQNLPTIRPQYTATPKINPSVSLNYRKNKINVFLQADNLYTETLNKNEFVTRTYDDGTIINSQLKRNRNTNFLTTKGGVDWNIDSQNTLTVSGLYGSEKITDRGDQPFFNGNLSQRLRLWQLLEDELKTTAMATASYQHKFKEAGHLLNVGFNYTFHREDEKYFYDNFLPTTVGKDAFKLLSDEQVYDFTVDYVKPLKYGRIEAGVKLRNRSIPTNMNFLPGANSVIDANAGGWADYKELIPAVYGNYIFENEKWEAELGLRMEYVKIQYDVNPNHPTYSSNGYNYTQPFPNLRVGYKLNDHNKFSIFYNRRVDRPNEVDIRIFPKYDDAEIIKVGNPGLRPQFTNSIELGHKYNWDNGYLYSSLYHRFSNGTITRISSIVPESTLIYAIFQNAGKSYNSGIEAIWNQKISSVYSFNINGNIYRNQINAFTVENLYPKPNVFSADQQTAVSGNVKMNNIFKLSKGINAQLTAVYLAPDIIPQGRIGSRFSVDLGVKKSIQNGKGEIFLNASDLFNTMVIKKQIQGSGFRYTSDDYYETQVVRLGYSYKF</sequence>
<gene>
    <name evidence="7" type="ORF">JHL15_12320</name>
</gene>
<dbReference type="Gene3D" id="2.60.40.1120">
    <property type="entry name" value="Carboxypeptidase-like, regulatory domain"/>
    <property type="match status" value="1"/>
</dbReference>
<dbReference type="InterPro" id="IPR012910">
    <property type="entry name" value="Plug_dom"/>
</dbReference>
<feature type="signal peptide" evidence="4">
    <location>
        <begin position="1"/>
        <end position="21"/>
    </location>
</feature>
<comment type="caution">
    <text evidence="7">The sequence shown here is derived from an EMBL/GenBank/DDBJ whole genome shotgun (WGS) entry which is preliminary data.</text>
</comment>
<evidence type="ECO:0000256" key="2">
    <source>
        <dbReference type="ARBA" id="ARBA00023136"/>
    </source>
</evidence>
<dbReference type="Gene3D" id="2.170.130.10">
    <property type="entry name" value="TonB-dependent receptor, plug domain"/>
    <property type="match status" value="1"/>
</dbReference>
<dbReference type="EMBL" id="JAENHK010000010">
    <property type="protein sequence ID" value="MBK1896542.1"/>
    <property type="molecule type" value="Genomic_DNA"/>
</dbReference>
<dbReference type="PANTHER" id="PTHR40980">
    <property type="entry name" value="PLUG DOMAIN-CONTAINING PROTEIN"/>
    <property type="match status" value="1"/>
</dbReference>
<dbReference type="PANTHER" id="PTHR40980:SF4">
    <property type="entry name" value="TONB-DEPENDENT RECEPTOR-LIKE BETA-BARREL DOMAIN-CONTAINING PROTEIN"/>
    <property type="match status" value="1"/>
</dbReference>
<dbReference type="Pfam" id="PF14905">
    <property type="entry name" value="OMP_b-brl_3"/>
    <property type="match status" value="1"/>
</dbReference>
<keyword evidence="4" id="KW-0732">Signal</keyword>
<keyword evidence="2" id="KW-0472">Membrane</keyword>
<dbReference type="InterPro" id="IPR037066">
    <property type="entry name" value="Plug_dom_sf"/>
</dbReference>
<dbReference type="SUPFAM" id="SSF49464">
    <property type="entry name" value="Carboxypeptidase regulatory domain-like"/>
    <property type="match status" value="1"/>
</dbReference>
<comment type="subcellular location">
    <subcellularLocation>
        <location evidence="1">Cell outer membrane</location>
    </subcellularLocation>
</comment>
<feature type="chain" id="PRO_5045362538" evidence="4">
    <location>
        <begin position="22"/>
        <end position="807"/>
    </location>
</feature>
<keyword evidence="7" id="KW-0675">Receptor</keyword>
<feature type="domain" description="Outer membrane protein beta-barrel" evidence="6">
    <location>
        <begin position="397"/>
        <end position="805"/>
    </location>
</feature>
<dbReference type="InterPro" id="IPR036942">
    <property type="entry name" value="Beta-barrel_TonB_sf"/>
</dbReference>
<dbReference type="SUPFAM" id="SSF56935">
    <property type="entry name" value="Porins"/>
    <property type="match status" value="1"/>
</dbReference>
<proteinExistence type="predicted"/>
<evidence type="ECO:0000256" key="1">
    <source>
        <dbReference type="ARBA" id="ARBA00004442"/>
    </source>
</evidence>
<evidence type="ECO:0000259" key="5">
    <source>
        <dbReference type="Pfam" id="PF07715"/>
    </source>
</evidence>
<organism evidence="7 8">
    <name type="scientific">Chryseobacterium paridis</name>
    <dbReference type="NCBI Taxonomy" id="2800328"/>
    <lineage>
        <taxon>Bacteria</taxon>
        <taxon>Pseudomonadati</taxon>
        <taxon>Bacteroidota</taxon>
        <taxon>Flavobacteriia</taxon>
        <taxon>Flavobacteriales</taxon>
        <taxon>Weeksellaceae</taxon>
        <taxon>Chryseobacterium group</taxon>
        <taxon>Chryseobacterium</taxon>
    </lineage>
</organism>
<dbReference type="Proteomes" id="UP000628669">
    <property type="component" value="Unassembled WGS sequence"/>
</dbReference>
<dbReference type="Gene3D" id="2.40.170.20">
    <property type="entry name" value="TonB-dependent receptor, beta-barrel domain"/>
    <property type="match status" value="1"/>
</dbReference>
<keyword evidence="8" id="KW-1185">Reference proteome</keyword>
<dbReference type="InterPro" id="IPR041700">
    <property type="entry name" value="OMP_b-brl_3"/>
</dbReference>
<evidence type="ECO:0000313" key="7">
    <source>
        <dbReference type="EMBL" id="MBK1896542.1"/>
    </source>
</evidence>
<dbReference type="InterPro" id="IPR008969">
    <property type="entry name" value="CarboxyPept-like_regulatory"/>
</dbReference>
<protein>
    <submittedName>
        <fullName evidence="7">TonB-dependent receptor</fullName>
    </submittedName>
</protein>
<accession>A0ABS1FVW0</accession>
<feature type="domain" description="TonB-dependent receptor plug" evidence="5">
    <location>
        <begin position="150"/>
        <end position="228"/>
    </location>
</feature>
<evidence type="ECO:0000256" key="4">
    <source>
        <dbReference type="SAM" id="SignalP"/>
    </source>
</evidence>